<evidence type="ECO:0000313" key="1">
    <source>
        <dbReference type="EMBL" id="ACE03876.1"/>
    </source>
</evidence>
<organism evidence="1">
    <name type="scientific">Chlorobium phaeobacteroides (strain BS1)</name>
    <dbReference type="NCBI Taxonomy" id="331678"/>
    <lineage>
        <taxon>Bacteria</taxon>
        <taxon>Pseudomonadati</taxon>
        <taxon>Chlorobiota</taxon>
        <taxon>Chlorobiia</taxon>
        <taxon>Chlorobiales</taxon>
        <taxon>Chlorobiaceae</taxon>
        <taxon>Chlorobium/Pelodictyon group</taxon>
        <taxon>Chlorobium</taxon>
    </lineage>
</organism>
<dbReference type="AlphaFoldDB" id="B3EPJ8"/>
<dbReference type="HOGENOM" id="CLU_2841805_0_0_10"/>
<dbReference type="EMBL" id="CP001101">
    <property type="protein sequence ID" value="ACE03876.1"/>
    <property type="molecule type" value="Genomic_DNA"/>
</dbReference>
<protein>
    <submittedName>
        <fullName evidence="1">Uncharacterized protein</fullName>
    </submittedName>
</protein>
<dbReference type="STRING" id="331678.Cphamn1_0931"/>
<accession>B3EPJ8</accession>
<name>B3EPJ8_CHLPB</name>
<sequence>MGSRKEVRMQKAGVRIKDQGSRIERQELRDEKRVWPEMANVYLANQPFGHSAFCLSLVTFFPFDF</sequence>
<dbReference type="KEGG" id="cpb:Cphamn1_0931"/>
<reference evidence="1" key="1">
    <citation type="submission" date="2008-06" db="EMBL/GenBank/DDBJ databases">
        <title>Complete sequence of Chlorobium phaeobacteroides BS1.</title>
        <authorList>
            <consortium name="US DOE Joint Genome Institute"/>
            <person name="Lucas S."/>
            <person name="Copeland A."/>
            <person name="Lapidus A."/>
            <person name="Glavina del Rio T."/>
            <person name="Dalin E."/>
            <person name="Tice H."/>
            <person name="Bruce D."/>
            <person name="Goodwin L."/>
            <person name="Pitluck S."/>
            <person name="Schmutz J."/>
            <person name="Larimer F."/>
            <person name="Land M."/>
            <person name="Hauser L."/>
            <person name="Kyrpides N."/>
            <person name="Ovchinnikova G."/>
            <person name="Li T."/>
            <person name="Liu Z."/>
            <person name="Zhao F."/>
            <person name="Overmann J."/>
            <person name="Bryant D.A."/>
            <person name="Richardson P."/>
        </authorList>
    </citation>
    <scope>NUCLEOTIDE SEQUENCE [LARGE SCALE GENOMIC DNA]</scope>
    <source>
        <strain evidence="1">BS1</strain>
    </source>
</reference>
<gene>
    <name evidence="1" type="ordered locus">Cphamn1_0931</name>
</gene>
<proteinExistence type="predicted"/>